<sequence>MVNVITGPINSGKTSKMIKLYERVQKGDGFVSIKNMERDKVHSYEIMQLSNRKKQLFVLREDYLTKDWCESCKMGPYSFSTPVLKHIEITIRELIKSRVTPIYLDEIGRLELQNKCFHKILAELLNSECDLYITVREDYLDDLINKYNLRDKINVIYV</sequence>
<keyword evidence="2" id="KW-1185">Reference proteome</keyword>
<evidence type="ECO:0000313" key="2">
    <source>
        <dbReference type="Proteomes" id="UP001374599"/>
    </source>
</evidence>
<dbReference type="EMBL" id="BTPU01000039">
    <property type="protein sequence ID" value="GMQ63403.1"/>
    <property type="molecule type" value="Genomic_DNA"/>
</dbReference>
<dbReference type="Proteomes" id="UP001374599">
    <property type="component" value="Unassembled WGS sequence"/>
</dbReference>
<organism evidence="1 2">
    <name type="scientific">Vallitalea maricola</name>
    <dbReference type="NCBI Taxonomy" id="3074433"/>
    <lineage>
        <taxon>Bacteria</taxon>
        <taxon>Bacillati</taxon>
        <taxon>Bacillota</taxon>
        <taxon>Clostridia</taxon>
        <taxon>Lachnospirales</taxon>
        <taxon>Vallitaleaceae</taxon>
        <taxon>Vallitalea</taxon>
    </lineage>
</organism>
<accession>A0ACB5UNC3</accession>
<gene>
    <name evidence="1" type="ORF">AN2V17_26360</name>
</gene>
<reference evidence="1" key="1">
    <citation type="submission" date="2023-09" db="EMBL/GenBank/DDBJ databases">
        <title>Vallitalea sediminicola and Vallitalea maricola sp. nov., anaerobic bacteria isolated from marine sediment.</title>
        <authorList>
            <person name="Hirano S."/>
            <person name="Maeda A."/>
            <person name="Terahara T."/>
            <person name="Mori K."/>
            <person name="Hamada M."/>
            <person name="Matsumoto R."/>
            <person name="Kobayashi T."/>
        </authorList>
    </citation>
    <scope>NUCLEOTIDE SEQUENCE</scope>
    <source>
        <strain evidence="1">AN17-2</strain>
    </source>
</reference>
<proteinExistence type="predicted"/>
<protein>
    <submittedName>
        <fullName evidence="1">Uncharacterized protein</fullName>
    </submittedName>
</protein>
<evidence type="ECO:0000313" key="1">
    <source>
        <dbReference type="EMBL" id="GMQ63403.1"/>
    </source>
</evidence>
<name>A0ACB5UNC3_9FIRM</name>
<comment type="caution">
    <text evidence="1">The sequence shown here is derived from an EMBL/GenBank/DDBJ whole genome shotgun (WGS) entry which is preliminary data.</text>
</comment>